<keyword evidence="4" id="KW-1185">Reference proteome</keyword>
<feature type="signal peptide" evidence="2">
    <location>
        <begin position="1"/>
        <end position="19"/>
    </location>
</feature>
<evidence type="ECO:0000313" key="4">
    <source>
        <dbReference type="Proteomes" id="UP000812287"/>
    </source>
</evidence>
<gene>
    <name evidence="3" type="ORF">BT62DRAFT_926120</name>
</gene>
<organism evidence="3 4">
    <name type="scientific">Guyanagaster necrorhizus</name>
    <dbReference type="NCBI Taxonomy" id="856835"/>
    <lineage>
        <taxon>Eukaryota</taxon>
        <taxon>Fungi</taxon>
        <taxon>Dikarya</taxon>
        <taxon>Basidiomycota</taxon>
        <taxon>Agaricomycotina</taxon>
        <taxon>Agaricomycetes</taxon>
        <taxon>Agaricomycetidae</taxon>
        <taxon>Agaricales</taxon>
        <taxon>Marasmiineae</taxon>
        <taxon>Physalacriaceae</taxon>
        <taxon>Guyanagaster</taxon>
    </lineage>
</organism>
<reference evidence="3" key="1">
    <citation type="submission" date="2020-11" db="EMBL/GenBank/DDBJ databases">
        <title>Adaptations for nitrogen fixation in a non-lichenized fungal sporocarp promotes dispersal by wood-feeding termites.</title>
        <authorList>
            <consortium name="DOE Joint Genome Institute"/>
            <person name="Koch R.A."/>
            <person name="Yoon G."/>
            <person name="Arayal U."/>
            <person name="Lail K."/>
            <person name="Amirebrahimi M."/>
            <person name="Labutti K."/>
            <person name="Lipzen A."/>
            <person name="Riley R."/>
            <person name="Barry K."/>
            <person name="Henrissat B."/>
            <person name="Grigoriev I.V."/>
            <person name="Herr J.R."/>
            <person name="Aime M.C."/>
        </authorList>
    </citation>
    <scope>NUCLEOTIDE SEQUENCE</scope>
    <source>
        <strain evidence="3">MCA 3950</strain>
    </source>
</reference>
<dbReference type="AlphaFoldDB" id="A0A9P8AXL6"/>
<feature type="compositionally biased region" description="Gly residues" evidence="1">
    <location>
        <begin position="53"/>
        <end position="64"/>
    </location>
</feature>
<feature type="chain" id="PRO_5040424849" evidence="2">
    <location>
        <begin position="20"/>
        <end position="77"/>
    </location>
</feature>
<sequence>MKFTSILAFCAIAFTAVSASPIDTNARRMAAGLPPLKPRNLYGREAFNAFNPGEGGGGGGGGGAPPAAKPSKRAISI</sequence>
<name>A0A9P8AXL6_9AGAR</name>
<comment type="caution">
    <text evidence="3">The sequence shown here is derived from an EMBL/GenBank/DDBJ whole genome shotgun (WGS) entry which is preliminary data.</text>
</comment>
<accession>A0A9P8AXL6</accession>
<evidence type="ECO:0000256" key="2">
    <source>
        <dbReference type="SAM" id="SignalP"/>
    </source>
</evidence>
<evidence type="ECO:0000256" key="1">
    <source>
        <dbReference type="SAM" id="MobiDB-lite"/>
    </source>
</evidence>
<protein>
    <submittedName>
        <fullName evidence="3">Uncharacterized protein</fullName>
    </submittedName>
</protein>
<dbReference type="OrthoDB" id="2834359at2759"/>
<dbReference type="Proteomes" id="UP000812287">
    <property type="component" value="Unassembled WGS sequence"/>
</dbReference>
<dbReference type="EMBL" id="MU250524">
    <property type="protein sequence ID" value="KAG7451924.1"/>
    <property type="molecule type" value="Genomic_DNA"/>
</dbReference>
<dbReference type="RefSeq" id="XP_043045424.1">
    <property type="nucleotide sequence ID" value="XM_043184948.1"/>
</dbReference>
<evidence type="ECO:0000313" key="3">
    <source>
        <dbReference type="EMBL" id="KAG7451924.1"/>
    </source>
</evidence>
<feature type="region of interest" description="Disordered" evidence="1">
    <location>
        <begin position="52"/>
        <end position="77"/>
    </location>
</feature>
<dbReference type="GeneID" id="66107245"/>
<proteinExistence type="predicted"/>
<keyword evidence="2" id="KW-0732">Signal</keyword>